<evidence type="ECO:0000313" key="2">
    <source>
        <dbReference type="Proteomes" id="UP000053477"/>
    </source>
</evidence>
<reference evidence="1 2" key="1">
    <citation type="submission" date="2015-04" db="EMBL/GenBank/DDBJ databases">
        <title>Complete genome sequence of Schizopora paradoxa KUC8140, a cosmopolitan wood degrader in East Asia.</title>
        <authorList>
            <consortium name="DOE Joint Genome Institute"/>
            <person name="Min B."/>
            <person name="Park H."/>
            <person name="Jang Y."/>
            <person name="Kim J.-J."/>
            <person name="Kim K.H."/>
            <person name="Pangilinan J."/>
            <person name="Lipzen A."/>
            <person name="Riley R."/>
            <person name="Grigoriev I.V."/>
            <person name="Spatafora J.W."/>
            <person name="Choi I.-G."/>
        </authorList>
    </citation>
    <scope>NUCLEOTIDE SEQUENCE [LARGE SCALE GENOMIC DNA]</scope>
    <source>
        <strain evidence="1 2">KUC8140</strain>
    </source>
</reference>
<dbReference type="Proteomes" id="UP000053477">
    <property type="component" value="Unassembled WGS sequence"/>
</dbReference>
<dbReference type="Gene3D" id="3.40.50.150">
    <property type="entry name" value="Vaccinia Virus protein VP39"/>
    <property type="match status" value="1"/>
</dbReference>
<sequence>MHRIRGGRLSFGPAFDVLGASLGGQGGRALDLGSRHGLWAAHAKRCKQQLRCVSFSIECSDDQNRIAYPEGHFDVVHLADLSMRVQDFLLMLREAARVLRPGGVLLVSEQDLTPVDGSGVVLADGHANGWRAWVGAIQTAAAQTGIRRVDCQRLGDVLADIDSLTDVQSTRVVPAIGPASSPGLLPDSVGSMCWAQQIAETRSARYDALLQDAGYAEATVRFESADTCSLGDGVLGSARLRGFARSSGATAWKRQSHTSNARTPSTCAVQAISRGDAVVERAA</sequence>
<dbReference type="AlphaFoldDB" id="A0A0H2R0K8"/>
<dbReference type="InParanoid" id="A0A0H2R0K8"/>
<evidence type="ECO:0000313" key="1">
    <source>
        <dbReference type="EMBL" id="KLO05315.1"/>
    </source>
</evidence>
<dbReference type="InterPro" id="IPR029063">
    <property type="entry name" value="SAM-dependent_MTases_sf"/>
</dbReference>
<dbReference type="OrthoDB" id="2013972at2759"/>
<protein>
    <recommendedName>
        <fullName evidence="3">S-adenosyl-L-methionine-dependent methyltransferase</fullName>
    </recommendedName>
</protein>
<proteinExistence type="predicted"/>
<dbReference type="CDD" id="cd02440">
    <property type="entry name" value="AdoMet_MTases"/>
    <property type="match status" value="1"/>
</dbReference>
<name>A0A0H2R0K8_9AGAM</name>
<dbReference type="Pfam" id="PF13489">
    <property type="entry name" value="Methyltransf_23"/>
    <property type="match status" value="1"/>
</dbReference>
<dbReference type="STRING" id="27342.A0A0H2R0K8"/>
<dbReference type="SUPFAM" id="SSF53335">
    <property type="entry name" value="S-adenosyl-L-methionine-dependent methyltransferases"/>
    <property type="match status" value="1"/>
</dbReference>
<keyword evidence="2" id="KW-1185">Reference proteome</keyword>
<dbReference type="EMBL" id="KQ086327">
    <property type="protein sequence ID" value="KLO05315.1"/>
    <property type="molecule type" value="Genomic_DNA"/>
</dbReference>
<organism evidence="1 2">
    <name type="scientific">Schizopora paradoxa</name>
    <dbReference type="NCBI Taxonomy" id="27342"/>
    <lineage>
        <taxon>Eukaryota</taxon>
        <taxon>Fungi</taxon>
        <taxon>Dikarya</taxon>
        <taxon>Basidiomycota</taxon>
        <taxon>Agaricomycotina</taxon>
        <taxon>Agaricomycetes</taxon>
        <taxon>Hymenochaetales</taxon>
        <taxon>Schizoporaceae</taxon>
        <taxon>Schizopora</taxon>
    </lineage>
</organism>
<gene>
    <name evidence="1" type="ORF">SCHPADRAFT_896360</name>
</gene>
<accession>A0A0H2R0K8</accession>
<evidence type="ECO:0008006" key="3">
    <source>
        <dbReference type="Google" id="ProtNLM"/>
    </source>
</evidence>